<accession>A0A2H5BQD7</accession>
<dbReference type="Proteomes" id="UP000241282">
    <property type="component" value="Segment"/>
</dbReference>
<organism evidence="1 2">
    <name type="scientific">Pseudomonas phage TC6</name>
    <dbReference type="NCBI Taxonomy" id="2060947"/>
    <lineage>
        <taxon>Viruses</taxon>
        <taxon>Duplodnaviria</taxon>
        <taxon>Heunggongvirae</taxon>
        <taxon>Uroviricota</taxon>
        <taxon>Caudoviricetes</taxon>
        <taxon>Zobellviridae</taxon>
        <taxon>Paundecimvirus</taxon>
        <taxon>Paundecimvirus PA11</taxon>
    </lineage>
</organism>
<dbReference type="EMBL" id="MG676466">
    <property type="protein sequence ID" value="AUG88547.1"/>
    <property type="molecule type" value="Genomic_DNA"/>
</dbReference>
<evidence type="ECO:0000313" key="1">
    <source>
        <dbReference type="EMBL" id="AUG88547.1"/>
    </source>
</evidence>
<gene>
    <name evidence="1" type="primary">TC6_036</name>
</gene>
<sequence length="103" mass="11642">MSKKIVNVGDFVEVLDSSFVEHGVKKGDFIYIAGDSIVAVSEKDPYQLRRLFVAAFMEDGHILADRKPFLIDGKRCKPVSEAKQQKFAEKMKQDFGEKNETSN</sequence>
<evidence type="ECO:0000313" key="2">
    <source>
        <dbReference type="Proteomes" id="UP000241282"/>
    </source>
</evidence>
<name>A0A2H5BQD7_9CAUD</name>
<proteinExistence type="predicted"/>
<protein>
    <submittedName>
        <fullName evidence="1">Uncharacterized protein</fullName>
    </submittedName>
</protein>
<reference evidence="1 2" key="1">
    <citation type="submission" date="2017-12" db="EMBL/GenBank/DDBJ databases">
        <title>Genomic identification of Pseudomonas aeruginosa phage TC6.</title>
        <authorList>
            <person name="Lu S."/>
            <person name="Tang C."/>
            <person name="Deng C."/>
            <person name="Zhang Y."/>
            <person name="Xiao C."/>
        </authorList>
    </citation>
    <scope>NUCLEOTIDE SEQUENCE [LARGE SCALE GENOMIC DNA]</scope>
</reference>